<gene>
    <name evidence="1" type="ORF">ACCI49_20045</name>
</gene>
<proteinExistence type="predicted"/>
<accession>A0ABV4P5B4</accession>
<evidence type="ECO:0000313" key="1">
    <source>
        <dbReference type="EMBL" id="MFA0813197.1"/>
    </source>
</evidence>
<dbReference type="Proteomes" id="UP001569428">
    <property type="component" value="Unassembled WGS sequence"/>
</dbReference>
<evidence type="ECO:0000313" key="2">
    <source>
        <dbReference type="Proteomes" id="UP001569428"/>
    </source>
</evidence>
<reference evidence="1 2" key="1">
    <citation type="submission" date="2024-08" db="EMBL/GenBank/DDBJ databases">
        <authorList>
            <person name="Ishaq N."/>
        </authorList>
    </citation>
    <scope>NUCLEOTIDE SEQUENCE [LARGE SCALE GENOMIC DNA]</scope>
    <source>
        <strain evidence="1 2">DSM 18651</strain>
    </source>
</reference>
<protein>
    <submittedName>
        <fullName evidence="1">Uncharacterized protein</fullName>
    </submittedName>
</protein>
<organism evidence="1 2">
    <name type="scientific">Microbulbifer epialgicus</name>
    <dbReference type="NCBI Taxonomy" id="393907"/>
    <lineage>
        <taxon>Bacteria</taxon>
        <taxon>Pseudomonadati</taxon>
        <taxon>Pseudomonadota</taxon>
        <taxon>Gammaproteobacteria</taxon>
        <taxon>Cellvibrionales</taxon>
        <taxon>Microbulbiferaceae</taxon>
        <taxon>Microbulbifer</taxon>
    </lineage>
</organism>
<comment type="caution">
    <text evidence="1">The sequence shown here is derived from an EMBL/GenBank/DDBJ whole genome shotgun (WGS) entry which is preliminary data.</text>
</comment>
<dbReference type="EMBL" id="JBGMEK010000076">
    <property type="protein sequence ID" value="MFA0813197.1"/>
    <property type="molecule type" value="Genomic_DNA"/>
</dbReference>
<name>A0ABV4P5B4_9GAMM</name>
<keyword evidence="2" id="KW-1185">Reference proteome</keyword>
<dbReference type="RefSeq" id="WP_371840975.1">
    <property type="nucleotide sequence ID" value="NZ_JBGMEK010000076.1"/>
</dbReference>
<sequence length="60" mass="6823">MPKELRPAPNGLALSVDIYDRINHIEDKILTPNMQGWIVDFLNVLIDPDTLNPTPRVSRV</sequence>